<feature type="region of interest" description="Disordered" evidence="9">
    <location>
        <begin position="123"/>
        <end position="148"/>
    </location>
</feature>
<comment type="caution">
    <text evidence="11">The sequence shown here is derived from an EMBL/GenBank/DDBJ whole genome shotgun (WGS) entry which is preliminary data.</text>
</comment>
<proteinExistence type="inferred from homology"/>
<evidence type="ECO:0000259" key="10">
    <source>
        <dbReference type="Pfam" id="PF10458"/>
    </source>
</evidence>
<keyword evidence="3 11" id="KW-0436">Ligase</keyword>
<keyword evidence="6" id="KW-0648">Protein biosynthesis</keyword>
<dbReference type="InterPro" id="IPR002303">
    <property type="entry name" value="Valyl-tRNA_ligase"/>
</dbReference>
<dbReference type="GO" id="GO:0006438">
    <property type="term" value="P:valyl-tRNA aminoacylation"/>
    <property type="evidence" value="ECO:0007669"/>
    <property type="project" value="InterPro"/>
</dbReference>
<evidence type="ECO:0000256" key="1">
    <source>
        <dbReference type="ARBA" id="ARBA00005594"/>
    </source>
</evidence>
<evidence type="ECO:0000256" key="9">
    <source>
        <dbReference type="SAM" id="MobiDB-lite"/>
    </source>
</evidence>
<reference evidence="12" key="1">
    <citation type="journal article" date="2019" name="Curr. Biol.">
        <title>Genome Sequence of Striga asiatica Provides Insight into the Evolution of Plant Parasitism.</title>
        <authorList>
            <person name="Yoshida S."/>
            <person name="Kim S."/>
            <person name="Wafula E.K."/>
            <person name="Tanskanen J."/>
            <person name="Kim Y.M."/>
            <person name="Honaas L."/>
            <person name="Yang Z."/>
            <person name="Spallek T."/>
            <person name="Conn C.E."/>
            <person name="Ichihashi Y."/>
            <person name="Cheong K."/>
            <person name="Cui S."/>
            <person name="Der J.P."/>
            <person name="Gundlach H."/>
            <person name="Jiao Y."/>
            <person name="Hori C."/>
            <person name="Ishida J.K."/>
            <person name="Kasahara H."/>
            <person name="Kiba T."/>
            <person name="Kim M.S."/>
            <person name="Koo N."/>
            <person name="Laohavisit A."/>
            <person name="Lee Y.H."/>
            <person name="Lumba S."/>
            <person name="McCourt P."/>
            <person name="Mortimer J.C."/>
            <person name="Mutuku J.M."/>
            <person name="Nomura T."/>
            <person name="Sasaki-Sekimoto Y."/>
            <person name="Seto Y."/>
            <person name="Wang Y."/>
            <person name="Wakatake T."/>
            <person name="Sakakibara H."/>
            <person name="Demura T."/>
            <person name="Yamaguchi S."/>
            <person name="Yoneyama K."/>
            <person name="Manabe R.I."/>
            <person name="Nelson D.C."/>
            <person name="Schulman A.H."/>
            <person name="Timko M.P."/>
            <person name="dePamphilis C.W."/>
            <person name="Choi D."/>
            <person name="Shirasu K."/>
        </authorList>
    </citation>
    <scope>NUCLEOTIDE SEQUENCE [LARGE SCALE GENOMIC DNA]</scope>
    <source>
        <strain evidence="12">cv. UVA1</strain>
    </source>
</reference>
<keyword evidence="4" id="KW-0547">Nucleotide-binding</keyword>
<protein>
    <recommendedName>
        <fullName evidence="2">valine--tRNA ligase</fullName>
        <ecNumber evidence="2">6.1.1.9</ecNumber>
    </recommendedName>
    <alternativeName>
        <fullName evidence="8">Valyl-tRNA synthetase</fullName>
    </alternativeName>
</protein>
<organism evidence="11 12">
    <name type="scientific">Striga asiatica</name>
    <name type="common">Asiatic witchweed</name>
    <name type="synonym">Buchnera asiatica</name>
    <dbReference type="NCBI Taxonomy" id="4170"/>
    <lineage>
        <taxon>Eukaryota</taxon>
        <taxon>Viridiplantae</taxon>
        <taxon>Streptophyta</taxon>
        <taxon>Embryophyta</taxon>
        <taxon>Tracheophyta</taxon>
        <taxon>Spermatophyta</taxon>
        <taxon>Magnoliopsida</taxon>
        <taxon>eudicotyledons</taxon>
        <taxon>Gunneridae</taxon>
        <taxon>Pentapetalae</taxon>
        <taxon>asterids</taxon>
        <taxon>lamiids</taxon>
        <taxon>Lamiales</taxon>
        <taxon>Orobanchaceae</taxon>
        <taxon>Buchnereae</taxon>
        <taxon>Striga</taxon>
    </lineage>
</organism>
<dbReference type="PANTHER" id="PTHR11946">
    <property type="entry name" value="VALYL-TRNA SYNTHETASES"/>
    <property type="match status" value="1"/>
</dbReference>
<feature type="compositionally biased region" description="Basic and acidic residues" evidence="9">
    <location>
        <begin position="138"/>
        <end position="148"/>
    </location>
</feature>
<keyword evidence="7" id="KW-0030">Aminoacyl-tRNA synthetase</keyword>
<dbReference type="OrthoDB" id="1742446at2759"/>
<dbReference type="GO" id="GO:0005829">
    <property type="term" value="C:cytosol"/>
    <property type="evidence" value="ECO:0007669"/>
    <property type="project" value="TreeGrafter"/>
</dbReference>
<dbReference type="EMBL" id="BKCP01007760">
    <property type="protein sequence ID" value="GER47214.1"/>
    <property type="molecule type" value="Genomic_DNA"/>
</dbReference>
<dbReference type="PANTHER" id="PTHR11946:SF109">
    <property type="entry name" value="VALINE--TRNA LIGASE"/>
    <property type="match status" value="1"/>
</dbReference>
<dbReference type="SUPFAM" id="SSF47323">
    <property type="entry name" value="Anticodon-binding domain of a subclass of class I aminoacyl-tRNA synthetases"/>
    <property type="match status" value="1"/>
</dbReference>
<gene>
    <name evidence="11" type="ORF">STAS_24297</name>
</gene>
<dbReference type="EC" id="6.1.1.9" evidence="2"/>
<evidence type="ECO:0000256" key="6">
    <source>
        <dbReference type="ARBA" id="ARBA00022917"/>
    </source>
</evidence>
<dbReference type="InterPro" id="IPR009080">
    <property type="entry name" value="tRNAsynth_Ia_anticodon-bd"/>
</dbReference>
<evidence type="ECO:0000256" key="8">
    <source>
        <dbReference type="ARBA" id="ARBA00029936"/>
    </source>
</evidence>
<feature type="domain" description="Valyl-tRNA synthetase tRNA-binding arm" evidence="10">
    <location>
        <begin position="103"/>
        <end position="144"/>
    </location>
</feature>
<evidence type="ECO:0000313" key="12">
    <source>
        <dbReference type="Proteomes" id="UP000325081"/>
    </source>
</evidence>
<dbReference type="Gene3D" id="1.10.287.380">
    <property type="entry name" value="Valyl-tRNA synthetase, C-terminal domain"/>
    <property type="match status" value="1"/>
</dbReference>
<dbReference type="AlphaFoldDB" id="A0A5A7QPP4"/>
<evidence type="ECO:0000256" key="7">
    <source>
        <dbReference type="ARBA" id="ARBA00023146"/>
    </source>
</evidence>
<dbReference type="Pfam" id="PF10458">
    <property type="entry name" value="Val_tRNA-synt_C"/>
    <property type="match status" value="1"/>
</dbReference>
<comment type="similarity">
    <text evidence="1">Belongs to the class-I aminoacyl-tRNA synthetase family.</text>
</comment>
<keyword evidence="12" id="KW-1185">Reference proteome</keyword>
<dbReference type="InterPro" id="IPR037118">
    <property type="entry name" value="Val-tRNA_synth_C_sf"/>
</dbReference>
<evidence type="ECO:0000256" key="5">
    <source>
        <dbReference type="ARBA" id="ARBA00022840"/>
    </source>
</evidence>
<dbReference type="GO" id="GO:0005524">
    <property type="term" value="F:ATP binding"/>
    <property type="evidence" value="ECO:0007669"/>
    <property type="project" value="UniProtKB-KW"/>
</dbReference>
<evidence type="ECO:0000256" key="4">
    <source>
        <dbReference type="ARBA" id="ARBA00022741"/>
    </source>
</evidence>
<evidence type="ECO:0000256" key="3">
    <source>
        <dbReference type="ARBA" id="ARBA00022598"/>
    </source>
</evidence>
<dbReference type="Proteomes" id="UP000325081">
    <property type="component" value="Unassembled WGS sequence"/>
</dbReference>
<evidence type="ECO:0000313" key="11">
    <source>
        <dbReference type="EMBL" id="GER47214.1"/>
    </source>
</evidence>
<dbReference type="GO" id="GO:0004832">
    <property type="term" value="F:valine-tRNA ligase activity"/>
    <property type="evidence" value="ECO:0007669"/>
    <property type="project" value="UniProtKB-EC"/>
</dbReference>
<evidence type="ECO:0000256" key="2">
    <source>
        <dbReference type="ARBA" id="ARBA00013169"/>
    </source>
</evidence>
<accession>A0A5A7QPP4</accession>
<name>A0A5A7QPP4_STRAF</name>
<dbReference type="InterPro" id="IPR019499">
    <property type="entry name" value="Val-tRNA_synth_tRNA-bd"/>
</dbReference>
<sequence length="148" mass="16811">MQSWTNDEVELEMDMIESVVKSLRSLRSQLAPNERHERRAAFVRCRTNDACEVIKSHELEITTLATLSSLEVLSEKDDAPLGCKVDVVNEALSIFLKQQGNINVQAELEKIRKKMEELQKQCDGLSRKTSAPGYQEKVPSHIREVDEA</sequence>
<keyword evidence="5" id="KW-0067">ATP-binding</keyword>